<dbReference type="PANTHER" id="PTHR16932:SF18">
    <property type="entry name" value="INTERFERON, ALPHA-INDUCIBLE PROTEIN 27-LIKE 2"/>
    <property type="match status" value="1"/>
</dbReference>
<dbReference type="AlphaFoldDB" id="A0A3N4M1J8"/>
<dbReference type="OrthoDB" id="5404131at2759"/>
<accession>A0A3N4M1J8</accession>
<dbReference type="InterPro" id="IPR009311">
    <property type="entry name" value="IFI6/IFI27-like"/>
</dbReference>
<keyword evidence="8" id="KW-1185">Reference proteome</keyword>
<keyword evidence="3 6" id="KW-0812">Transmembrane</keyword>
<evidence type="ECO:0000256" key="6">
    <source>
        <dbReference type="SAM" id="Phobius"/>
    </source>
</evidence>
<evidence type="ECO:0000256" key="5">
    <source>
        <dbReference type="ARBA" id="ARBA00023136"/>
    </source>
</evidence>
<sequence length="267" mass="29073">MNAIPSAIHGGSARLTFPLHIDIHQQVISPPNLDFSRLEPVSEETLQLHVLALPAQLNEYFKHVAEELKKDMEYIVSKVQEIDWTDKQSVMDGLQPILDFLKPVLNYVKEHPWILIPLIIPALELFIGLLGFGAEGVVAGSIAAALQSAIGNVSKGSLFAFLQSVRAGGWAFLALQRINMLVTIAVIIAAIGEFLISHGIMEPDAVKTSMEGLWDKEVNKFDPPKPPISSVGSQVTVLNLDSNVVRYGLLAWVLLYGAVCVGEGGVY</sequence>
<dbReference type="Pfam" id="PF06140">
    <property type="entry name" value="Ifi-6-16"/>
    <property type="match status" value="1"/>
</dbReference>
<dbReference type="InterPro" id="IPR038213">
    <property type="entry name" value="IFI6/IFI27-like_sf"/>
</dbReference>
<feature type="transmembrane region" description="Helical" evidence="6">
    <location>
        <begin position="113"/>
        <end position="146"/>
    </location>
</feature>
<name>A0A3N4M1J8_9PEZI</name>
<reference evidence="7 8" key="1">
    <citation type="journal article" date="2018" name="Nat. Ecol. Evol.">
        <title>Pezizomycetes genomes reveal the molecular basis of ectomycorrhizal truffle lifestyle.</title>
        <authorList>
            <person name="Murat C."/>
            <person name="Payen T."/>
            <person name="Noel B."/>
            <person name="Kuo A."/>
            <person name="Morin E."/>
            <person name="Chen J."/>
            <person name="Kohler A."/>
            <person name="Krizsan K."/>
            <person name="Balestrini R."/>
            <person name="Da Silva C."/>
            <person name="Montanini B."/>
            <person name="Hainaut M."/>
            <person name="Levati E."/>
            <person name="Barry K.W."/>
            <person name="Belfiori B."/>
            <person name="Cichocki N."/>
            <person name="Clum A."/>
            <person name="Dockter R.B."/>
            <person name="Fauchery L."/>
            <person name="Guy J."/>
            <person name="Iotti M."/>
            <person name="Le Tacon F."/>
            <person name="Lindquist E.A."/>
            <person name="Lipzen A."/>
            <person name="Malagnac F."/>
            <person name="Mello A."/>
            <person name="Molinier V."/>
            <person name="Miyauchi S."/>
            <person name="Poulain J."/>
            <person name="Riccioni C."/>
            <person name="Rubini A."/>
            <person name="Sitrit Y."/>
            <person name="Splivallo R."/>
            <person name="Traeger S."/>
            <person name="Wang M."/>
            <person name="Zifcakova L."/>
            <person name="Wipf D."/>
            <person name="Zambonelli A."/>
            <person name="Paolocci F."/>
            <person name="Nowrousian M."/>
            <person name="Ottonello S."/>
            <person name="Baldrian P."/>
            <person name="Spatafora J.W."/>
            <person name="Henrissat B."/>
            <person name="Nagy L.G."/>
            <person name="Aury J.M."/>
            <person name="Wincker P."/>
            <person name="Grigoriev I.V."/>
            <person name="Bonfante P."/>
            <person name="Martin F.M."/>
        </authorList>
    </citation>
    <scope>NUCLEOTIDE SEQUENCE [LARGE SCALE GENOMIC DNA]</scope>
    <source>
        <strain evidence="7 8">ATCC MYA-4762</strain>
    </source>
</reference>
<gene>
    <name evidence="7" type="ORF">L211DRAFT_845811</name>
</gene>
<evidence type="ECO:0000256" key="1">
    <source>
        <dbReference type="ARBA" id="ARBA00004141"/>
    </source>
</evidence>
<comment type="subcellular location">
    <subcellularLocation>
        <location evidence="1">Membrane</location>
        <topology evidence="1">Multi-pass membrane protein</topology>
    </subcellularLocation>
</comment>
<protein>
    <submittedName>
        <fullName evidence="7">Uncharacterized protein</fullName>
    </submittedName>
</protein>
<keyword evidence="5 6" id="KW-0472">Membrane</keyword>
<keyword evidence="4 6" id="KW-1133">Transmembrane helix</keyword>
<evidence type="ECO:0000256" key="4">
    <source>
        <dbReference type="ARBA" id="ARBA00022989"/>
    </source>
</evidence>
<evidence type="ECO:0000256" key="3">
    <source>
        <dbReference type="ARBA" id="ARBA00022692"/>
    </source>
</evidence>
<comment type="similarity">
    <text evidence="2">Belongs to the IFI6/IFI27 family.</text>
</comment>
<evidence type="ECO:0000256" key="2">
    <source>
        <dbReference type="ARBA" id="ARBA00007262"/>
    </source>
</evidence>
<dbReference type="EMBL" id="ML121530">
    <property type="protein sequence ID" value="RPB27798.1"/>
    <property type="molecule type" value="Genomic_DNA"/>
</dbReference>
<dbReference type="Gene3D" id="6.10.110.10">
    <property type="match status" value="1"/>
</dbReference>
<organism evidence="7 8">
    <name type="scientific">Terfezia boudieri ATCC MYA-4762</name>
    <dbReference type="NCBI Taxonomy" id="1051890"/>
    <lineage>
        <taxon>Eukaryota</taxon>
        <taxon>Fungi</taxon>
        <taxon>Dikarya</taxon>
        <taxon>Ascomycota</taxon>
        <taxon>Pezizomycotina</taxon>
        <taxon>Pezizomycetes</taxon>
        <taxon>Pezizales</taxon>
        <taxon>Pezizaceae</taxon>
        <taxon>Terfezia</taxon>
    </lineage>
</organism>
<dbReference type="PANTHER" id="PTHR16932">
    <property type="entry name" value="INTERFERON ALPHA-INDUCIBLE PROTEIN 27"/>
    <property type="match status" value="1"/>
</dbReference>
<dbReference type="GO" id="GO:0016020">
    <property type="term" value="C:membrane"/>
    <property type="evidence" value="ECO:0007669"/>
    <property type="project" value="UniProtKB-SubCell"/>
</dbReference>
<proteinExistence type="inferred from homology"/>
<evidence type="ECO:0000313" key="8">
    <source>
        <dbReference type="Proteomes" id="UP000267821"/>
    </source>
</evidence>
<dbReference type="InParanoid" id="A0A3N4M1J8"/>
<feature type="transmembrane region" description="Helical" evidence="6">
    <location>
        <begin position="181"/>
        <end position="201"/>
    </location>
</feature>
<evidence type="ECO:0000313" key="7">
    <source>
        <dbReference type="EMBL" id="RPB27798.1"/>
    </source>
</evidence>
<dbReference type="Proteomes" id="UP000267821">
    <property type="component" value="Unassembled WGS sequence"/>
</dbReference>